<dbReference type="Gene3D" id="3.30.40.10">
    <property type="entry name" value="Zinc/RING finger domain, C3HC4 (zinc finger)"/>
    <property type="match status" value="1"/>
</dbReference>
<sequence>MDTLTEDGAMSEDGLEQEFDQEFLTCPVCNKLFSEPKILPCLHTFCKSCLEKWVKQKVSCPFCRTNIKLPAEGVSGLPTNFNVNKLLDFRKLQKSKNLPCQLCETHVKASSMCVDCGKLLCETCLKLHSKLPLAKDHDILTFEELRSKERRSRYHRKLYCRDHPDQVLAFYCDPCERLVCRDCTIVLHRPGPDHDPMEVGKVASGRRETLVTLLKGTEGLLDKLEEAKKAIEVDLKQFHESRQVVEKSIFNYAEELKMTIEAKAVQLASELDERWEREESSITRQKEALEKMQQEVKDGRSFSEEVLSQGSDAEVLSVWHQVEDRLRQIQALEVGYEPFDRRMMFKPSKEAEEVATLPVIGSVETSVVDPAVTTVMIQDYVECLQTVIKVGPRNSAGALCSTNGIKPRVEITGPKGDRVHLDPEPEENEDHTWDVIWTPSLKGLHSVKVMIGGHEAKGSPFVCVKSNDPVLTIGKKGHEDGDFDNPIGLAVYEDKLIVADGHNERVQVFKVDGTHLSSFPTSAFTKGVAVDREGNIIVTAGQEVMIFTSSGQLQRTFTHGDFDIPYGVAVDGDGHIVMVDRDAHCVFLFDFNCRLIRKMGSEGDGLGCFNYPNFVTVDRDDNIIVSDLRNHRAQGFDPEGNLKFQIGHKVGIDVEQGELNFPTGIAVDAEGNVVMAELSGNRLKVMRSDGLDVCTISSDGDKLNKPHGVAVTEDGYVFVADSGNHCIKKYKYL</sequence>
<feature type="domain" description="B box-type" evidence="13">
    <location>
        <begin position="95"/>
        <end position="142"/>
    </location>
</feature>
<comment type="catalytic activity">
    <reaction evidence="1">
        <text>S-ubiquitinyl-[E2 ubiquitin-conjugating enzyme]-L-cysteine + [acceptor protein]-L-lysine = [E2 ubiquitin-conjugating enzyme]-L-cysteine + N(6)-ubiquitinyl-[acceptor protein]-L-lysine.</text>
        <dbReference type="EC" id="2.3.2.27"/>
    </reaction>
</comment>
<dbReference type="Gene3D" id="4.10.830.40">
    <property type="match status" value="1"/>
</dbReference>
<dbReference type="InterPro" id="IPR018957">
    <property type="entry name" value="Znf_C3HC4_RING-type"/>
</dbReference>
<dbReference type="InterPro" id="IPR001841">
    <property type="entry name" value="Znf_RING"/>
</dbReference>
<dbReference type="SUPFAM" id="SSF81296">
    <property type="entry name" value="E set domains"/>
    <property type="match status" value="1"/>
</dbReference>
<keyword evidence="4" id="KW-0479">Metal-binding</keyword>
<dbReference type="Pfam" id="PF00643">
    <property type="entry name" value="zf-B_box"/>
    <property type="match status" value="1"/>
</dbReference>
<proteinExistence type="inferred from homology"/>
<evidence type="ECO:0000256" key="11">
    <source>
        <dbReference type="SAM" id="Coils"/>
    </source>
</evidence>
<evidence type="ECO:0000256" key="3">
    <source>
        <dbReference type="ARBA" id="ARBA00012483"/>
    </source>
</evidence>
<dbReference type="InterPro" id="IPR001298">
    <property type="entry name" value="Filamin/ABP280_rpt"/>
</dbReference>
<dbReference type="GO" id="GO:0008270">
    <property type="term" value="F:zinc ion binding"/>
    <property type="evidence" value="ECO:0007669"/>
    <property type="project" value="UniProtKB-KW"/>
</dbReference>
<dbReference type="EC" id="2.3.2.27" evidence="3"/>
<evidence type="ECO:0000256" key="7">
    <source>
        <dbReference type="ARBA" id="ARBA00022833"/>
    </source>
</evidence>
<evidence type="ECO:0000256" key="9">
    <source>
        <dbReference type="PROSITE-ProRule" id="PRU00087"/>
    </source>
</evidence>
<keyword evidence="7" id="KW-0862">Zinc</keyword>
<dbReference type="InterPro" id="IPR017868">
    <property type="entry name" value="Filamin/ABP280_repeat-like"/>
</dbReference>
<feature type="repeat" description="Filamin" evidence="9">
    <location>
        <begin position="408"/>
        <end position="465"/>
    </location>
</feature>
<keyword evidence="6 8" id="KW-0863">Zinc-finger</keyword>
<dbReference type="SMART" id="SM00336">
    <property type="entry name" value="BBOX"/>
    <property type="match status" value="2"/>
</dbReference>
<dbReference type="PANTHER" id="PTHR25462">
    <property type="entry name" value="BONUS, ISOFORM C-RELATED"/>
    <property type="match status" value="1"/>
</dbReference>
<dbReference type="SUPFAM" id="SSF101898">
    <property type="entry name" value="NHL repeat"/>
    <property type="match status" value="1"/>
</dbReference>
<dbReference type="InterPro" id="IPR014756">
    <property type="entry name" value="Ig_E-set"/>
</dbReference>
<keyword evidence="11" id="KW-0175">Coiled coil</keyword>
<feature type="repeat" description="NHL" evidence="10">
    <location>
        <begin position="690"/>
        <end position="733"/>
    </location>
</feature>
<dbReference type="Proteomes" id="UP000515135">
    <property type="component" value="Unplaced"/>
</dbReference>
<dbReference type="InterPro" id="IPR017907">
    <property type="entry name" value="Znf_RING_CS"/>
</dbReference>
<evidence type="ECO:0000256" key="2">
    <source>
        <dbReference type="ARBA" id="ARBA00008518"/>
    </source>
</evidence>
<evidence type="ECO:0000259" key="13">
    <source>
        <dbReference type="PROSITE" id="PS50119"/>
    </source>
</evidence>
<evidence type="ECO:0000256" key="6">
    <source>
        <dbReference type="ARBA" id="ARBA00022771"/>
    </source>
</evidence>
<evidence type="ECO:0000259" key="12">
    <source>
        <dbReference type="PROSITE" id="PS50089"/>
    </source>
</evidence>
<feature type="repeat" description="NHL" evidence="10">
    <location>
        <begin position="470"/>
        <end position="512"/>
    </location>
</feature>
<dbReference type="InterPro" id="IPR011042">
    <property type="entry name" value="6-blade_b-propeller_TolB-like"/>
</dbReference>
<dbReference type="PROSITE" id="PS50089">
    <property type="entry name" value="ZF_RING_2"/>
    <property type="match status" value="1"/>
</dbReference>
<dbReference type="SMART" id="SM00502">
    <property type="entry name" value="BBC"/>
    <property type="match status" value="1"/>
</dbReference>
<evidence type="ECO:0000256" key="10">
    <source>
        <dbReference type="PROSITE-ProRule" id="PRU00504"/>
    </source>
</evidence>
<feature type="coiled-coil region" evidence="11">
    <location>
        <begin position="214"/>
        <end position="241"/>
    </location>
</feature>
<dbReference type="KEGG" id="bbel:109478039"/>
<dbReference type="InterPro" id="IPR013083">
    <property type="entry name" value="Znf_RING/FYVE/PHD"/>
</dbReference>
<dbReference type="SMART" id="SM00184">
    <property type="entry name" value="RING"/>
    <property type="match status" value="1"/>
</dbReference>
<gene>
    <name evidence="15" type="primary">LOC109478039</name>
</gene>
<dbReference type="SMART" id="SM00557">
    <property type="entry name" value="IG_FLMN"/>
    <property type="match status" value="1"/>
</dbReference>
<evidence type="ECO:0000313" key="15">
    <source>
        <dbReference type="RefSeq" id="XP_019635056.1"/>
    </source>
</evidence>
<evidence type="ECO:0000256" key="1">
    <source>
        <dbReference type="ARBA" id="ARBA00000900"/>
    </source>
</evidence>
<dbReference type="SUPFAM" id="SSF57850">
    <property type="entry name" value="RING/U-box"/>
    <property type="match status" value="1"/>
</dbReference>
<dbReference type="PROSITE" id="PS50119">
    <property type="entry name" value="ZF_BBOX"/>
    <property type="match status" value="2"/>
</dbReference>
<dbReference type="PROSITE" id="PS51125">
    <property type="entry name" value="NHL"/>
    <property type="match status" value="5"/>
</dbReference>
<dbReference type="Gene3D" id="2.60.40.10">
    <property type="entry name" value="Immunoglobulins"/>
    <property type="match status" value="1"/>
</dbReference>
<dbReference type="SUPFAM" id="SSF57845">
    <property type="entry name" value="B-box zinc-binding domain"/>
    <property type="match status" value="1"/>
</dbReference>
<dbReference type="GO" id="GO:0061630">
    <property type="term" value="F:ubiquitin protein ligase activity"/>
    <property type="evidence" value="ECO:0007669"/>
    <property type="project" value="UniProtKB-EC"/>
</dbReference>
<feature type="repeat" description="NHL" evidence="10">
    <location>
        <begin position="596"/>
        <end position="639"/>
    </location>
</feature>
<dbReference type="PROSITE" id="PS00518">
    <property type="entry name" value="ZF_RING_1"/>
    <property type="match status" value="1"/>
</dbReference>
<dbReference type="Pfam" id="PF01436">
    <property type="entry name" value="NHL"/>
    <property type="match status" value="2"/>
</dbReference>
<keyword evidence="5" id="KW-0677">Repeat</keyword>
<comment type="similarity">
    <text evidence="2">Belongs to the TRIM/RBCC family.</text>
</comment>
<dbReference type="InterPro" id="IPR013783">
    <property type="entry name" value="Ig-like_fold"/>
</dbReference>
<dbReference type="InterPro" id="IPR047153">
    <property type="entry name" value="TRIM45/56/19-like"/>
</dbReference>
<name>A0A6P4ZZN7_BRABE</name>
<dbReference type="Gene3D" id="2.120.10.30">
    <property type="entry name" value="TolB, C-terminal domain"/>
    <property type="match status" value="2"/>
</dbReference>
<dbReference type="RefSeq" id="XP_019635056.1">
    <property type="nucleotide sequence ID" value="XM_019779497.1"/>
</dbReference>
<organism evidence="14 15">
    <name type="scientific">Branchiostoma belcheri</name>
    <name type="common">Amphioxus</name>
    <dbReference type="NCBI Taxonomy" id="7741"/>
    <lineage>
        <taxon>Eukaryota</taxon>
        <taxon>Metazoa</taxon>
        <taxon>Chordata</taxon>
        <taxon>Cephalochordata</taxon>
        <taxon>Leptocardii</taxon>
        <taxon>Amphioxiformes</taxon>
        <taxon>Branchiostomatidae</taxon>
        <taxon>Branchiostoma</taxon>
    </lineage>
</organism>
<evidence type="ECO:0000256" key="5">
    <source>
        <dbReference type="ARBA" id="ARBA00022737"/>
    </source>
</evidence>
<evidence type="ECO:0000256" key="8">
    <source>
        <dbReference type="PROSITE-ProRule" id="PRU00024"/>
    </source>
</evidence>
<feature type="repeat" description="NHL" evidence="10">
    <location>
        <begin position="655"/>
        <end position="689"/>
    </location>
</feature>
<feature type="domain" description="B box-type" evidence="13">
    <location>
        <begin position="155"/>
        <end position="199"/>
    </location>
</feature>
<dbReference type="FunFam" id="2.120.10.30:FF:000095">
    <property type="entry name" value="Uncharacterized protein"/>
    <property type="match status" value="1"/>
</dbReference>
<keyword evidence="14" id="KW-1185">Reference proteome</keyword>
<dbReference type="OrthoDB" id="27136at2759"/>
<dbReference type="InterPro" id="IPR001258">
    <property type="entry name" value="NHL_repeat"/>
</dbReference>
<feature type="repeat" description="NHL" evidence="10">
    <location>
        <begin position="551"/>
        <end position="592"/>
    </location>
</feature>
<dbReference type="Pfam" id="PF00630">
    <property type="entry name" value="Filamin"/>
    <property type="match status" value="1"/>
</dbReference>
<evidence type="ECO:0000256" key="4">
    <source>
        <dbReference type="ARBA" id="ARBA00022723"/>
    </source>
</evidence>
<dbReference type="PROSITE" id="PS50194">
    <property type="entry name" value="FILAMIN_REPEAT"/>
    <property type="match status" value="1"/>
</dbReference>
<accession>A0A6P4ZZN7</accession>
<dbReference type="PANTHER" id="PTHR25462:SF296">
    <property type="entry name" value="MEIOTIC P26, ISOFORM F"/>
    <property type="match status" value="1"/>
</dbReference>
<protein>
    <recommendedName>
        <fullName evidence="3">RING-type E3 ubiquitin transferase</fullName>
        <ecNumber evidence="3">2.3.2.27</ecNumber>
    </recommendedName>
</protein>
<dbReference type="AlphaFoldDB" id="A0A6P4ZZN7"/>
<evidence type="ECO:0000313" key="14">
    <source>
        <dbReference type="Proteomes" id="UP000515135"/>
    </source>
</evidence>
<dbReference type="Pfam" id="PF00097">
    <property type="entry name" value="zf-C3HC4"/>
    <property type="match status" value="1"/>
</dbReference>
<dbReference type="GeneID" id="109478039"/>
<dbReference type="Gene3D" id="3.30.160.60">
    <property type="entry name" value="Classic Zinc Finger"/>
    <property type="match status" value="1"/>
</dbReference>
<dbReference type="InterPro" id="IPR000315">
    <property type="entry name" value="Znf_B-box"/>
</dbReference>
<feature type="domain" description="RING-type" evidence="12">
    <location>
        <begin position="26"/>
        <end position="64"/>
    </location>
</feature>
<reference evidence="15" key="1">
    <citation type="submission" date="2025-08" db="UniProtKB">
        <authorList>
            <consortium name="RefSeq"/>
        </authorList>
    </citation>
    <scope>IDENTIFICATION</scope>
    <source>
        <tissue evidence="15">Gonad</tissue>
    </source>
</reference>
<dbReference type="InterPro" id="IPR003649">
    <property type="entry name" value="Bbox_C"/>
</dbReference>